<dbReference type="RefSeq" id="WP_273631584.1">
    <property type="nucleotide sequence ID" value="NZ_CP117167.1"/>
</dbReference>
<accession>A0ABY7TAT3</accession>
<keyword evidence="2" id="KW-1185">Reference proteome</keyword>
<sequence length="70" mass="8198">MVVIQRFKVLFLPVTPQSIIKNHREFDAVIMQVLNAWKKGSFLQVVGFQKLRILMAWMQNIQEGLTSHPF</sequence>
<proteinExistence type="predicted"/>
<evidence type="ECO:0000313" key="1">
    <source>
        <dbReference type="EMBL" id="WCT13299.1"/>
    </source>
</evidence>
<dbReference type="EMBL" id="CP117167">
    <property type="protein sequence ID" value="WCT13299.1"/>
    <property type="molecule type" value="Genomic_DNA"/>
</dbReference>
<evidence type="ECO:0000313" key="2">
    <source>
        <dbReference type="Proteomes" id="UP001216139"/>
    </source>
</evidence>
<organism evidence="1 2">
    <name type="scientific">Mucilaginibacter jinjuensis</name>
    <dbReference type="NCBI Taxonomy" id="1176721"/>
    <lineage>
        <taxon>Bacteria</taxon>
        <taxon>Pseudomonadati</taxon>
        <taxon>Bacteroidota</taxon>
        <taxon>Sphingobacteriia</taxon>
        <taxon>Sphingobacteriales</taxon>
        <taxon>Sphingobacteriaceae</taxon>
        <taxon>Mucilaginibacter</taxon>
    </lineage>
</organism>
<dbReference type="Proteomes" id="UP001216139">
    <property type="component" value="Chromosome"/>
</dbReference>
<gene>
    <name evidence="1" type="ORF">PQO05_05055</name>
</gene>
<protein>
    <submittedName>
        <fullName evidence="1">Uncharacterized protein</fullName>
    </submittedName>
</protein>
<reference evidence="1 2" key="1">
    <citation type="submission" date="2023-02" db="EMBL/GenBank/DDBJ databases">
        <title>Genome sequence of Mucilaginibacter jinjuensis strain KACC 16571.</title>
        <authorList>
            <person name="Kim S."/>
            <person name="Heo J."/>
            <person name="Kwon S.-W."/>
        </authorList>
    </citation>
    <scope>NUCLEOTIDE SEQUENCE [LARGE SCALE GENOMIC DNA]</scope>
    <source>
        <strain evidence="1 2">KACC 16571</strain>
    </source>
</reference>
<name>A0ABY7TAT3_9SPHI</name>